<dbReference type="GO" id="GO:0005524">
    <property type="term" value="F:ATP binding"/>
    <property type="evidence" value="ECO:0007669"/>
    <property type="project" value="UniProtKB-UniRule"/>
</dbReference>
<dbReference type="EMBL" id="QRBI01000127">
    <property type="protein sequence ID" value="RMC03989.1"/>
    <property type="molecule type" value="Genomic_DNA"/>
</dbReference>
<evidence type="ECO:0000256" key="2">
    <source>
        <dbReference type="ARBA" id="ARBA00012513"/>
    </source>
</evidence>
<protein>
    <recommendedName>
        <fullName evidence="2">non-specific serine/threonine protein kinase</fullName>
        <ecNumber evidence="2">2.7.11.1</ecNumber>
    </recommendedName>
</protein>
<comment type="catalytic activity">
    <reaction evidence="8">
        <text>L-threonyl-[protein] + ATP = O-phospho-L-threonyl-[protein] + ADP + H(+)</text>
        <dbReference type="Rhea" id="RHEA:46608"/>
        <dbReference type="Rhea" id="RHEA-COMP:11060"/>
        <dbReference type="Rhea" id="RHEA-COMP:11605"/>
        <dbReference type="ChEBI" id="CHEBI:15378"/>
        <dbReference type="ChEBI" id="CHEBI:30013"/>
        <dbReference type="ChEBI" id="CHEBI:30616"/>
        <dbReference type="ChEBI" id="CHEBI:61977"/>
        <dbReference type="ChEBI" id="CHEBI:456216"/>
        <dbReference type="EC" id="2.7.11.1"/>
    </reaction>
</comment>
<dbReference type="InterPro" id="IPR011009">
    <property type="entry name" value="Kinase-like_dom_sf"/>
</dbReference>
<evidence type="ECO:0000256" key="5">
    <source>
        <dbReference type="ARBA" id="ARBA00022741"/>
    </source>
</evidence>
<dbReference type="OrthoDB" id="9331472at2759"/>
<dbReference type="PROSITE" id="PS00107">
    <property type="entry name" value="PROTEIN_KINASE_ATP"/>
    <property type="match status" value="1"/>
</dbReference>
<dbReference type="InterPro" id="IPR017441">
    <property type="entry name" value="Protein_kinase_ATP_BS"/>
</dbReference>
<dbReference type="GO" id="GO:0005737">
    <property type="term" value="C:cytoplasm"/>
    <property type="evidence" value="ECO:0007669"/>
    <property type="project" value="TreeGrafter"/>
</dbReference>
<evidence type="ECO:0000256" key="12">
    <source>
        <dbReference type="SAM" id="MobiDB-lite"/>
    </source>
</evidence>
<feature type="domain" description="Protein kinase" evidence="13">
    <location>
        <begin position="29"/>
        <end position="359"/>
    </location>
</feature>
<reference evidence="14 15" key="1">
    <citation type="submission" date="2018-07" db="EMBL/GenBank/DDBJ databases">
        <title>A high quality draft genome assembly of the barn swallow (H. rustica rustica).</title>
        <authorList>
            <person name="Formenti G."/>
            <person name="Chiara M."/>
            <person name="Poveda L."/>
            <person name="Francoijs K.-J."/>
            <person name="Bonisoli-Alquati A."/>
            <person name="Canova L."/>
            <person name="Gianfranceschi L."/>
            <person name="Horner D.S."/>
            <person name="Saino N."/>
        </authorList>
    </citation>
    <scope>NUCLEOTIDE SEQUENCE [LARGE SCALE GENOMIC DNA]</scope>
    <source>
        <strain evidence="14">Chelidonia</strain>
        <tissue evidence="14">Blood</tissue>
    </source>
</reference>
<keyword evidence="6" id="KW-0418">Kinase</keyword>
<dbReference type="InterPro" id="IPR008271">
    <property type="entry name" value="Ser/Thr_kinase_AS"/>
</dbReference>
<keyword evidence="7 10" id="KW-0067">ATP-binding</keyword>
<evidence type="ECO:0000256" key="3">
    <source>
        <dbReference type="ARBA" id="ARBA00022527"/>
    </source>
</evidence>
<feature type="compositionally biased region" description="Gly residues" evidence="12">
    <location>
        <begin position="223"/>
        <end position="233"/>
    </location>
</feature>
<feature type="region of interest" description="Disordered" evidence="12">
    <location>
        <begin position="220"/>
        <end position="243"/>
    </location>
</feature>
<evidence type="ECO:0000256" key="7">
    <source>
        <dbReference type="ARBA" id="ARBA00022840"/>
    </source>
</evidence>
<evidence type="ECO:0000256" key="4">
    <source>
        <dbReference type="ARBA" id="ARBA00022679"/>
    </source>
</evidence>
<organism evidence="14 15">
    <name type="scientific">Hirundo rustica rustica</name>
    <dbReference type="NCBI Taxonomy" id="333673"/>
    <lineage>
        <taxon>Eukaryota</taxon>
        <taxon>Metazoa</taxon>
        <taxon>Chordata</taxon>
        <taxon>Craniata</taxon>
        <taxon>Vertebrata</taxon>
        <taxon>Euteleostomi</taxon>
        <taxon>Archelosauria</taxon>
        <taxon>Archosauria</taxon>
        <taxon>Dinosauria</taxon>
        <taxon>Saurischia</taxon>
        <taxon>Theropoda</taxon>
        <taxon>Coelurosauria</taxon>
        <taxon>Aves</taxon>
        <taxon>Neognathae</taxon>
        <taxon>Neoaves</taxon>
        <taxon>Telluraves</taxon>
        <taxon>Australaves</taxon>
        <taxon>Passeriformes</taxon>
        <taxon>Sylvioidea</taxon>
        <taxon>Hirundinidae</taxon>
        <taxon>Hirundo</taxon>
    </lineage>
</organism>
<dbReference type="SMART" id="SM00220">
    <property type="entry name" value="S_TKc"/>
    <property type="match status" value="1"/>
</dbReference>
<dbReference type="PROSITE" id="PS00108">
    <property type="entry name" value="PROTEIN_KINASE_ST"/>
    <property type="match status" value="1"/>
</dbReference>
<dbReference type="SUPFAM" id="SSF56112">
    <property type="entry name" value="Protein kinase-like (PK-like)"/>
    <property type="match status" value="1"/>
</dbReference>
<name>A0A3M0JT45_HIRRU</name>
<dbReference type="PROSITE" id="PS50011">
    <property type="entry name" value="PROTEIN_KINASE_DOM"/>
    <property type="match status" value="1"/>
</dbReference>
<comment type="catalytic activity">
    <reaction evidence="9">
        <text>L-seryl-[protein] + ATP = O-phospho-L-seryl-[protein] + ADP + H(+)</text>
        <dbReference type="Rhea" id="RHEA:17989"/>
        <dbReference type="Rhea" id="RHEA-COMP:9863"/>
        <dbReference type="Rhea" id="RHEA-COMP:11604"/>
        <dbReference type="ChEBI" id="CHEBI:15378"/>
        <dbReference type="ChEBI" id="CHEBI:29999"/>
        <dbReference type="ChEBI" id="CHEBI:30616"/>
        <dbReference type="ChEBI" id="CHEBI:83421"/>
        <dbReference type="ChEBI" id="CHEBI:456216"/>
        <dbReference type="EC" id="2.7.11.1"/>
    </reaction>
</comment>
<keyword evidence="15" id="KW-1185">Reference proteome</keyword>
<dbReference type="Pfam" id="PF00069">
    <property type="entry name" value="Pkinase"/>
    <property type="match status" value="1"/>
</dbReference>
<keyword evidence="4" id="KW-0808">Transferase</keyword>
<dbReference type="PANTHER" id="PTHR22984">
    <property type="entry name" value="SERINE/THREONINE-PROTEIN KINASE PIM"/>
    <property type="match status" value="1"/>
</dbReference>
<dbReference type="EC" id="2.7.11.1" evidence="2"/>
<dbReference type="InterPro" id="IPR051138">
    <property type="entry name" value="PIM_Ser/Thr_kinase"/>
</dbReference>
<evidence type="ECO:0000313" key="15">
    <source>
        <dbReference type="Proteomes" id="UP000269221"/>
    </source>
</evidence>
<gene>
    <name evidence="14" type="ORF">DUI87_19326</name>
</gene>
<evidence type="ECO:0000256" key="9">
    <source>
        <dbReference type="ARBA" id="ARBA00048679"/>
    </source>
</evidence>
<dbReference type="InterPro" id="IPR000719">
    <property type="entry name" value="Prot_kinase_dom"/>
</dbReference>
<dbReference type="Proteomes" id="UP000269221">
    <property type="component" value="Unassembled WGS sequence"/>
</dbReference>
<sequence>MIYNSQGKGSSSLLLSPQGKAQHGLKEQYRVGSLLGRGGFGSVFAATRLSDGAPVAIKRVPRNRVRHWDQLPNGTSAPLEIVLLHKVSTGFPGVAQLLEWLELPNDIVMVLEAVQHCTSCGVLHRDIKPENILVDLATGQAKLIDFGCGTYLQDTAYTHFAGTPSYSPPEWTHFGWYYGKPATIWSLGILLHQMVCGEHPFRKGQNISWDHQLSLPQWLSQGQGEGAPGGAVPGGAAAAGDSEDDIKDDNLFLDLASTKLKLMDFDSGTFFKARLHNGIHPRGMRQLVDELTKLLSIISHQSWLTREVPEDWRCQCEPIPKKGWKEDLGNSRPVSLTSVPSKVLEQITLRAITWHPQDG</sequence>
<dbReference type="STRING" id="333673.A0A3M0JT45"/>
<dbReference type="AlphaFoldDB" id="A0A3M0JT45"/>
<evidence type="ECO:0000313" key="14">
    <source>
        <dbReference type="EMBL" id="RMC03989.1"/>
    </source>
</evidence>
<evidence type="ECO:0000259" key="13">
    <source>
        <dbReference type="PROSITE" id="PS50011"/>
    </source>
</evidence>
<evidence type="ECO:0000256" key="8">
    <source>
        <dbReference type="ARBA" id="ARBA00047899"/>
    </source>
</evidence>
<evidence type="ECO:0000256" key="10">
    <source>
        <dbReference type="PROSITE-ProRule" id="PRU10141"/>
    </source>
</evidence>
<evidence type="ECO:0000256" key="1">
    <source>
        <dbReference type="ARBA" id="ARBA00005505"/>
    </source>
</evidence>
<accession>A0A3M0JT45</accession>
<dbReference type="Gene3D" id="1.10.510.10">
    <property type="entry name" value="Transferase(Phosphotransferase) domain 1"/>
    <property type="match status" value="1"/>
</dbReference>
<comment type="caution">
    <text evidence="14">The sequence shown here is derived from an EMBL/GenBank/DDBJ whole genome shotgun (WGS) entry which is preliminary data.</text>
</comment>
<feature type="binding site" evidence="10">
    <location>
        <position position="58"/>
    </location>
    <ligand>
        <name>ATP</name>
        <dbReference type="ChEBI" id="CHEBI:30616"/>
    </ligand>
</feature>
<dbReference type="PANTHER" id="PTHR22984:SF11">
    <property type="entry name" value="AURORA KINASE-RELATED"/>
    <property type="match status" value="1"/>
</dbReference>
<dbReference type="Gene3D" id="3.30.200.20">
    <property type="entry name" value="Phosphorylase Kinase, domain 1"/>
    <property type="match status" value="1"/>
</dbReference>
<dbReference type="GO" id="GO:0004674">
    <property type="term" value="F:protein serine/threonine kinase activity"/>
    <property type="evidence" value="ECO:0007669"/>
    <property type="project" value="UniProtKB-KW"/>
</dbReference>
<evidence type="ECO:0000256" key="11">
    <source>
        <dbReference type="RuleBase" id="RU000304"/>
    </source>
</evidence>
<evidence type="ECO:0000256" key="6">
    <source>
        <dbReference type="ARBA" id="ARBA00022777"/>
    </source>
</evidence>
<keyword evidence="3 11" id="KW-0723">Serine/threonine-protein kinase</keyword>
<comment type="similarity">
    <text evidence="1">Belongs to the protein kinase superfamily. CAMK Ser/Thr protein kinase family. PIM subfamily.</text>
</comment>
<proteinExistence type="inferred from homology"/>
<keyword evidence="5 10" id="KW-0547">Nucleotide-binding</keyword>